<dbReference type="GO" id="GO:0003972">
    <property type="term" value="F:RNA ligase (ATP) activity"/>
    <property type="evidence" value="ECO:0007669"/>
    <property type="project" value="InterPro"/>
</dbReference>
<protein>
    <submittedName>
        <fullName evidence="2">Uncharacterized protein</fullName>
    </submittedName>
</protein>
<evidence type="ECO:0000313" key="2">
    <source>
        <dbReference type="EMBL" id="TYI19446.1"/>
    </source>
</evidence>
<dbReference type="GO" id="GO:0006388">
    <property type="term" value="P:tRNA splicing, via endonucleolytic cleavage and ligation"/>
    <property type="evidence" value="ECO:0007669"/>
    <property type="project" value="InterPro"/>
</dbReference>
<dbReference type="PANTHER" id="PTHR35460">
    <property type="entry name" value="TRNA LIGASE 1"/>
    <property type="match status" value="1"/>
</dbReference>
<proteinExistence type="predicted"/>
<accession>A0A5D2PTR5</accession>
<gene>
    <name evidence="2" type="ORF">ES332_A07G165600v1</name>
</gene>
<dbReference type="EMBL" id="CM017616">
    <property type="protein sequence ID" value="TYI19446.1"/>
    <property type="molecule type" value="Genomic_DNA"/>
</dbReference>
<organism evidence="2 3">
    <name type="scientific">Gossypium tomentosum</name>
    <name type="common">Hawaiian cotton</name>
    <name type="synonym">Gossypium sandvicense</name>
    <dbReference type="NCBI Taxonomy" id="34277"/>
    <lineage>
        <taxon>Eukaryota</taxon>
        <taxon>Viridiplantae</taxon>
        <taxon>Streptophyta</taxon>
        <taxon>Embryophyta</taxon>
        <taxon>Tracheophyta</taxon>
        <taxon>Spermatophyta</taxon>
        <taxon>Magnoliopsida</taxon>
        <taxon>eudicotyledons</taxon>
        <taxon>Gunneridae</taxon>
        <taxon>Pentapetalae</taxon>
        <taxon>rosids</taxon>
        <taxon>malvids</taxon>
        <taxon>Malvales</taxon>
        <taxon>Malvaceae</taxon>
        <taxon>Malvoideae</taxon>
        <taxon>Gossypium</taxon>
    </lineage>
</organism>
<keyword evidence="3" id="KW-1185">Reference proteome</keyword>
<dbReference type="AlphaFoldDB" id="A0A5D2PTR5"/>
<name>A0A5D2PTR5_GOSTO</name>
<evidence type="ECO:0000256" key="1">
    <source>
        <dbReference type="SAM" id="MobiDB-lite"/>
    </source>
</evidence>
<sequence length="270" mass="30199">MPAAHFFPLKNFPKYLKFPQIPSFLLLSFPLPSVIFVARSSVFAAFYSLHWTRYFSTLAMSQKQRRGSGNREQKWQPKTKPNPVTSASASVDEAVTSKLGGLSFSDGQVWKPKSYGTVTGSNAASAIDVQTEKNNVDLSRIFLKPHLLENFKVDNSTYSLAQIRATFYPKFESEKSDQEVSLKHSVSLFMYAGNEGGAYAKNSFGNIYTAVGVFVLGRMFHEAWGSKAGEKQVQFNDFIEWNRICISMELVTAVLGDHGQRSREDYGNGI</sequence>
<dbReference type="InterPro" id="IPR038837">
    <property type="entry name" value="tRNA_ligase_1"/>
</dbReference>
<feature type="region of interest" description="Disordered" evidence="1">
    <location>
        <begin position="65"/>
        <end position="89"/>
    </location>
</feature>
<evidence type="ECO:0000313" key="3">
    <source>
        <dbReference type="Proteomes" id="UP000322667"/>
    </source>
</evidence>
<reference evidence="2 3" key="1">
    <citation type="submission" date="2019-07" db="EMBL/GenBank/DDBJ databases">
        <title>WGS assembly of Gossypium tomentosum.</title>
        <authorList>
            <person name="Chen Z.J."/>
            <person name="Sreedasyam A."/>
            <person name="Ando A."/>
            <person name="Song Q."/>
            <person name="De L."/>
            <person name="Hulse-Kemp A."/>
            <person name="Ding M."/>
            <person name="Ye W."/>
            <person name="Kirkbride R."/>
            <person name="Jenkins J."/>
            <person name="Plott C."/>
            <person name="Lovell J."/>
            <person name="Lin Y.-M."/>
            <person name="Vaughn R."/>
            <person name="Liu B."/>
            <person name="Li W."/>
            <person name="Simpson S."/>
            <person name="Scheffler B."/>
            <person name="Saski C."/>
            <person name="Grover C."/>
            <person name="Hu G."/>
            <person name="Conover J."/>
            <person name="Carlson J."/>
            <person name="Shu S."/>
            <person name="Boston L."/>
            <person name="Williams M."/>
            <person name="Peterson D."/>
            <person name="Mcgee K."/>
            <person name="Jones D."/>
            <person name="Wendel J."/>
            <person name="Stelly D."/>
            <person name="Grimwood J."/>
            <person name="Schmutz J."/>
        </authorList>
    </citation>
    <scope>NUCLEOTIDE SEQUENCE [LARGE SCALE GENOMIC DNA]</scope>
    <source>
        <strain evidence="2">7179.01</strain>
    </source>
</reference>
<dbReference type="Proteomes" id="UP000322667">
    <property type="component" value="Chromosome A07"/>
</dbReference>
<dbReference type="PANTHER" id="PTHR35460:SF1">
    <property type="entry name" value="TRNA LIGASE 1"/>
    <property type="match status" value="1"/>
</dbReference>